<sequence>MFVNIVFSLIWIPVINIVIIEFKIMTAINIGNLETRNNRRIEEIRSQVNDVTDVMSQNIRKILEREERLENAEARTANLIESSDQFRISARTVSRQYWWKNVKWTIIMYIVGILVIVAIILIILHACNVI</sequence>
<keyword evidence="3" id="KW-1133">Transmembrane helix</keyword>
<dbReference type="InterPro" id="IPR042855">
    <property type="entry name" value="V_SNARE_CC"/>
</dbReference>
<accession>A0A0K0FBW3</accession>
<reference evidence="5" key="1">
    <citation type="submission" date="2014-07" db="EMBL/GenBank/DDBJ databases">
        <authorList>
            <person name="Martin A.A"/>
            <person name="De Silva N."/>
        </authorList>
    </citation>
    <scope>NUCLEOTIDE SEQUENCE</scope>
</reference>
<dbReference type="PROSITE" id="PS50892">
    <property type="entry name" value="V_SNARE"/>
    <property type="match status" value="1"/>
</dbReference>
<feature type="transmembrane region" description="Helical" evidence="3">
    <location>
        <begin position="104"/>
        <end position="126"/>
    </location>
</feature>
<dbReference type="PRINTS" id="PR00219">
    <property type="entry name" value="SYNAPTOBREVN"/>
</dbReference>
<evidence type="ECO:0000313" key="5">
    <source>
        <dbReference type="Proteomes" id="UP000035680"/>
    </source>
</evidence>
<reference evidence="6" key="2">
    <citation type="submission" date="2015-08" db="UniProtKB">
        <authorList>
            <consortium name="WormBaseParasite"/>
        </authorList>
    </citation>
    <scope>IDENTIFICATION</scope>
</reference>
<dbReference type="PANTHER" id="PTHR45701">
    <property type="entry name" value="SYNAPTOBREVIN FAMILY MEMBER"/>
    <property type="match status" value="1"/>
</dbReference>
<feature type="transmembrane region" description="Helical" evidence="3">
    <location>
        <begin position="6"/>
        <end position="30"/>
    </location>
</feature>
<dbReference type="GO" id="GO:0016020">
    <property type="term" value="C:membrane"/>
    <property type="evidence" value="ECO:0007669"/>
    <property type="project" value="InterPro"/>
</dbReference>
<dbReference type="WBParaSite" id="SVE_0632700.1">
    <property type="protein sequence ID" value="SVE_0632700.1"/>
    <property type="gene ID" value="SVE_0632700"/>
</dbReference>
<evidence type="ECO:0000313" key="6">
    <source>
        <dbReference type="WBParaSite" id="SVE_0632700.1"/>
    </source>
</evidence>
<organism evidence="5 6">
    <name type="scientific">Strongyloides venezuelensis</name>
    <name type="common">Threadworm</name>
    <dbReference type="NCBI Taxonomy" id="75913"/>
    <lineage>
        <taxon>Eukaryota</taxon>
        <taxon>Metazoa</taxon>
        <taxon>Ecdysozoa</taxon>
        <taxon>Nematoda</taxon>
        <taxon>Chromadorea</taxon>
        <taxon>Rhabditida</taxon>
        <taxon>Tylenchina</taxon>
        <taxon>Panagrolaimomorpha</taxon>
        <taxon>Strongyloidoidea</taxon>
        <taxon>Strongyloididae</taxon>
        <taxon>Strongyloides</taxon>
    </lineage>
</organism>
<feature type="coiled-coil region" evidence="2">
    <location>
        <begin position="55"/>
        <end position="82"/>
    </location>
</feature>
<dbReference type="SUPFAM" id="SSF58038">
    <property type="entry name" value="SNARE fusion complex"/>
    <property type="match status" value="1"/>
</dbReference>
<dbReference type="GO" id="GO:0016192">
    <property type="term" value="P:vesicle-mediated transport"/>
    <property type="evidence" value="ECO:0007669"/>
    <property type="project" value="InterPro"/>
</dbReference>
<keyword evidence="3" id="KW-0472">Membrane</keyword>
<keyword evidence="5" id="KW-1185">Reference proteome</keyword>
<protein>
    <submittedName>
        <fullName evidence="6">Vesicle-associated membrane protein 8 (inferred by orthology to a human protein)</fullName>
    </submittedName>
</protein>
<evidence type="ECO:0000256" key="1">
    <source>
        <dbReference type="PROSITE-ProRule" id="PRU00290"/>
    </source>
</evidence>
<evidence type="ECO:0000256" key="3">
    <source>
        <dbReference type="SAM" id="Phobius"/>
    </source>
</evidence>
<dbReference type="STRING" id="75913.A0A0K0FBW3"/>
<keyword evidence="1 2" id="KW-0175">Coiled coil</keyword>
<evidence type="ECO:0000256" key="2">
    <source>
        <dbReference type="SAM" id="Coils"/>
    </source>
</evidence>
<feature type="domain" description="V-SNARE coiled-coil homology" evidence="4">
    <location>
        <begin position="40"/>
        <end position="100"/>
    </location>
</feature>
<dbReference type="InterPro" id="IPR016444">
    <property type="entry name" value="Synaptobrevin/VAMP"/>
</dbReference>
<dbReference type="Pfam" id="PF00957">
    <property type="entry name" value="Synaptobrevin"/>
    <property type="match status" value="1"/>
</dbReference>
<dbReference type="InterPro" id="IPR001388">
    <property type="entry name" value="Synaptobrevin-like"/>
</dbReference>
<dbReference type="Proteomes" id="UP000035680">
    <property type="component" value="Unassembled WGS sequence"/>
</dbReference>
<evidence type="ECO:0000259" key="4">
    <source>
        <dbReference type="PROSITE" id="PS50892"/>
    </source>
</evidence>
<proteinExistence type="predicted"/>
<keyword evidence="3" id="KW-0812">Transmembrane</keyword>
<dbReference type="AlphaFoldDB" id="A0A0K0FBW3"/>
<dbReference type="Gene3D" id="1.20.5.110">
    <property type="match status" value="1"/>
</dbReference>
<name>A0A0K0FBW3_STRVS</name>